<evidence type="ECO:0000313" key="2">
    <source>
        <dbReference type="EMBL" id="UTW10277.1"/>
    </source>
</evidence>
<name>A0ABY5HG37_9GAMM</name>
<gene>
    <name evidence="2" type="ORF">KDW95_13285</name>
</gene>
<organism evidence="2 3">
    <name type="scientific">Marinobacterium rhizophilum</name>
    <dbReference type="NCBI Taxonomy" id="420402"/>
    <lineage>
        <taxon>Bacteria</taxon>
        <taxon>Pseudomonadati</taxon>
        <taxon>Pseudomonadota</taxon>
        <taxon>Gammaproteobacteria</taxon>
        <taxon>Oceanospirillales</taxon>
        <taxon>Oceanospirillaceae</taxon>
        <taxon>Marinobacterium</taxon>
    </lineage>
</organism>
<dbReference type="Pfam" id="PF18024">
    <property type="entry name" value="HTH_50"/>
    <property type="match status" value="1"/>
</dbReference>
<dbReference type="InterPro" id="IPR009057">
    <property type="entry name" value="Homeodomain-like_sf"/>
</dbReference>
<evidence type="ECO:0000259" key="1">
    <source>
        <dbReference type="Pfam" id="PF18024"/>
    </source>
</evidence>
<accession>A0ABY5HG37</accession>
<dbReference type="RefSeq" id="WP_255852310.1">
    <property type="nucleotide sequence ID" value="NZ_CP073347.1"/>
</dbReference>
<dbReference type="EMBL" id="CP073347">
    <property type="protein sequence ID" value="UTW10277.1"/>
    <property type="molecule type" value="Genomic_DNA"/>
</dbReference>
<protein>
    <recommendedName>
        <fullName evidence="1">TyrR-like helix-turn-helix domain-containing protein</fullName>
    </recommendedName>
</protein>
<proteinExistence type="predicted"/>
<dbReference type="Proteomes" id="UP001058461">
    <property type="component" value="Chromosome"/>
</dbReference>
<feature type="domain" description="TyrR-like helix-turn-helix" evidence="1">
    <location>
        <begin position="36"/>
        <end position="79"/>
    </location>
</feature>
<keyword evidence="3" id="KW-1185">Reference proteome</keyword>
<evidence type="ECO:0000313" key="3">
    <source>
        <dbReference type="Proteomes" id="UP001058461"/>
    </source>
</evidence>
<reference evidence="2" key="1">
    <citation type="submission" date="2021-04" db="EMBL/GenBank/DDBJ databases">
        <title>Oceanospirillales bacteria with DddD are important DMSP degraders in coastal seawater.</title>
        <authorList>
            <person name="Liu J."/>
        </authorList>
    </citation>
    <scope>NUCLEOTIDE SEQUENCE</scope>
    <source>
        <strain evidence="2">D13-1</strain>
    </source>
</reference>
<sequence length="85" mass="9466">MIERLVVTAPDTLIRTDSLPATLRAVDTQGQEADSDLKTLTARFEHKLVREAVERFGNTRAAAAHLKISQSSVVRRLQKSEPPQQ</sequence>
<dbReference type="SUPFAM" id="SSF46689">
    <property type="entry name" value="Homeodomain-like"/>
    <property type="match status" value="1"/>
</dbReference>
<dbReference type="Gene3D" id="1.10.10.60">
    <property type="entry name" value="Homeodomain-like"/>
    <property type="match status" value="1"/>
</dbReference>
<dbReference type="InterPro" id="IPR030828">
    <property type="entry name" value="HTH_TyrR"/>
</dbReference>